<dbReference type="PROSITE" id="PS00428">
    <property type="entry name" value="FTSW_RODA_SPOVE"/>
    <property type="match status" value="1"/>
</dbReference>
<dbReference type="PANTHER" id="PTHR30474:SF1">
    <property type="entry name" value="PEPTIDOGLYCAN GLYCOSYLTRANSFERASE MRDB"/>
    <property type="match status" value="1"/>
</dbReference>
<feature type="transmembrane region" description="Helical" evidence="11">
    <location>
        <begin position="343"/>
        <end position="364"/>
    </location>
</feature>
<evidence type="ECO:0000256" key="10">
    <source>
        <dbReference type="ARBA" id="ARBA00023316"/>
    </source>
</evidence>
<feature type="transmembrane region" description="Helical" evidence="11">
    <location>
        <begin position="276"/>
        <end position="293"/>
    </location>
</feature>
<dbReference type="InterPro" id="IPR011923">
    <property type="entry name" value="RodA/MrdB"/>
</dbReference>
<dbReference type="NCBIfam" id="TIGR02210">
    <property type="entry name" value="rodA_shape"/>
    <property type="match status" value="1"/>
</dbReference>
<evidence type="ECO:0000256" key="9">
    <source>
        <dbReference type="ARBA" id="ARBA00023136"/>
    </source>
</evidence>
<dbReference type="HAMAP" id="MF_02079">
    <property type="entry name" value="PGT_RodA"/>
    <property type="match status" value="1"/>
</dbReference>
<feature type="transmembrane region" description="Helical" evidence="11">
    <location>
        <begin position="20"/>
        <end position="39"/>
    </location>
</feature>
<dbReference type="GO" id="GO:0032153">
    <property type="term" value="C:cell division site"/>
    <property type="evidence" value="ECO:0007669"/>
    <property type="project" value="TreeGrafter"/>
</dbReference>
<keyword evidence="10 11" id="KW-0961">Cell wall biogenesis/degradation</keyword>
<protein>
    <recommendedName>
        <fullName evidence="11">Peptidoglycan glycosyltransferase RodA</fullName>
        <shortName evidence="11">PGT</shortName>
        <ecNumber evidence="11">2.4.99.28</ecNumber>
    </recommendedName>
    <alternativeName>
        <fullName evidence="11">Cell elongation protein RodA</fullName>
    </alternativeName>
    <alternativeName>
        <fullName evidence="11">Cell wall polymerase</fullName>
    </alternativeName>
    <alternativeName>
        <fullName evidence="11">Peptidoglycan polymerase</fullName>
        <shortName evidence="11">PG polymerase</shortName>
    </alternativeName>
</protein>
<dbReference type="InterPro" id="IPR001182">
    <property type="entry name" value="FtsW/RodA"/>
</dbReference>
<keyword evidence="4 11" id="KW-0808">Transferase</keyword>
<feature type="transmembrane region" description="Helical" evidence="11">
    <location>
        <begin position="51"/>
        <end position="72"/>
    </location>
</feature>
<evidence type="ECO:0000256" key="6">
    <source>
        <dbReference type="ARBA" id="ARBA00022960"/>
    </source>
</evidence>
<dbReference type="GO" id="GO:0071555">
    <property type="term" value="P:cell wall organization"/>
    <property type="evidence" value="ECO:0007669"/>
    <property type="project" value="UniProtKB-KW"/>
</dbReference>
<dbReference type="GO" id="GO:0015648">
    <property type="term" value="F:lipid-linked peptidoglycan transporter activity"/>
    <property type="evidence" value="ECO:0007669"/>
    <property type="project" value="TreeGrafter"/>
</dbReference>
<dbReference type="Pfam" id="PF01098">
    <property type="entry name" value="FTSW_RODA_SPOVE"/>
    <property type="match status" value="1"/>
</dbReference>
<comment type="caution">
    <text evidence="12">The sequence shown here is derived from an EMBL/GenBank/DDBJ whole genome shotgun (WGS) entry which is preliminary data.</text>
</comment>
<dbReference type="Proteomes" id="UP000075374">
    <property type="component" value="Unassembled WGS sequence"/>
</dbReference>
<dbReference type="GO" id="GO:0005886">
    <property type="term" value="C:plasma membrane"/>
    <property type="evidence" value="ECO:0007669"/>
    <property type="project" value="UniProtKB-SubCell"/>
</dbReference>
<dbReference type="PROSITE" id="PS51257">
    <property type="entry name" value="PROKAR_LIPOPROTEIN"/>
    <property type="match status" value="1"/>
</dbReference>
<keyword evidence="2 11" id="KW-1003">Cell membrane</keyword>
<evidence type="ECO:0000256" key="1">
    <source>
        <dbReference type="ARBA" id="ARBA00004141"/>
    </source>
</evidence>
<accession>A0A151ARI3</accession>
<evidence type="ECO:0000256" key="11">
    <source>
        <dbReference type="HAMAP-Rule" id="MF_02079"/>
    </source>
</evidence>
<dbReference type="InterPro" id="IPR018365">
    <property type="entry name" value="Cell_cycle_FtsW-rel_CS"/>
</dbReference>
<feature type="transmembrane region" description="Helical" evidence="11">
    <location>
        <begin position="187"/>
        <end position="205"/>
    </location>
</feature>
<dbReference type="UniPathway" id="UPA00219"/>
<evidence type="ECO:0000313" key="13">
    <source>
        <dbReference type="Proteomes" id="UP000075374"/>
    </source>
</evidence>
<evidence type="ECO:0000256" key="7">
    <source>
        <dbReference type="ARBA" id="ARBA00022984"/>
    </source>
</evidence>
<comment type="pathway">
    <text evidence="11">Cell wall biogenesis; peptidoglycan biosynthesis.</text>
</comment>
<dbReference type="EC" id="2.4.99.28" evidence="11"/>
<dbReference type="PANTHER" id="PTHR30474">
    <property type="entry name" value="CELL CYCLE PROTEIN"/>
    <property type="match status" value="1"/>
</dbReference>
<comment type="similarity">
    <text evidence="11">Belongs to the SEDS family. MrdB/RodA subfamily.</text>
</comment>
<evidence type="ECO:0000256" key="2">
    <source>
        <dbReference type="ARBA" id="ARBA00022475"/>
    </source>
</evidence>
<feature type="transmembrane region" description="Helical" evidence="11">
    <location>
        <begin position="305"/>
        <end position="323"/>
    </location>
</feature>
<evidence type="ECO:0000256" key="3">
    <source>
        <dbReference type="ARBA" id="ARBA00022676"/>
    </source>
</evidence>
<keyword evidence="6 11" id="KW-0133">Cell shape</keyword>
<dbReference type="EMBL" id="LTBB01000001">
    <property type="protein sequence ID" value="KYH30254.1"/>
    <property type="molecule type" value="Genomic_DNA"/>
</dbReference>
<dbReference type="GO" id="GO:0051301">
    <property type="term" value="P:cell division"/>
    <property type="evidence" value="ECO:0007669"/>
    <property type="project" value="InterPro"/>
</dbReference>
<dbReference type="AlphaFoldDB" id="A0A151ARI3"/>
<comment type="subcellular location">
    <subcellularLocation>
        <location evidence="11">Cell membrane</location>
        <topology evidence="11">Multi-pass membrane protein</topology>
    </subcellularLocation>
    <subcellularLocation>
        <location evidence="1">Membrane</location>
        <topology evidence="1">Multi-pass membrane protein</topology>
    </subcellularLocation>
</comment>
<dbReference type="PATRIC" id="fig|1121305.3.peg.197"/>
<gene>
    <name evidence="12" type="primary">mrdB</name>
    <name evidence="11" type="synonym">rodA</name>
    <name evidence="12" type="ORF">CLCOL_01980</name>
</gene>
<comment type="catalytic activity">
    <reaction evidence="11">
        <text>[GlcNAc-(1-&gt;4)-Mur2Ac(oyl-L-Ala-gamma-D-Glu-L-Lys-D-Ala-D-Ala)](n)-di-trans,octa-cis-undecaprenyl diphosphate + beta-D-GlcNAc-(1-&gt;4)-Mur2Ac(oyl-L-Ala-gamma-D-Glu-L-Lys-D-Ala-D-Ala)-di-trans,octa-cis-undecaprenyl diphosphate = [GlcNAc-(1-&gt;4)-Mur2Ac(oyl-L-Ala-gamma-D-Glu-L-Lys-D-Ala-D-Ala)](n+1)-di-trans,octa-cis-undecaprenyl diphosphate + di-trans,octa-cis-undecaprenyl diphosphate + H(+)</text>
        <dbReference type="Rhea" id="RHEA:23708"/>
        <dbReference type="Rhea" id="RHEA-COMP:9602"/>
        <dbReference type="Rhea" id="RHEA-COMP:9603"/>
        <dbReference type="ChEBI" id="CHEBI:15378"/>
        <dbReference type="ChEBI" id="CHEBI:58405"/>
        <dbReference type="ChEBI" id="CHEBI:60033"/>
        <dbReference type="ChEBI" id="CHEBI:78435"/>
        <dbReference type="EC" id="2.4.99.28"/>
    </reaction>
</comment>
<organism evidence="12 13">
    <name type="scientific">Clostridium colicanis DSM 13634</name>
    <dbReference type="NCBI Taxonomy" id="1121305"/>
    <lineage>
        <taxon>Bacteria</taxon>
        <taxon>Bacillati</taxon>
        <taxon>Bacillota</taxon>
        <taxon>Clostridia</taxon>
        <taxon>Eubacteriales</taxon>
        <taxon>Clostridiaceae</taxon>
        <taxon>Clostridium</taxon>
    </lineage>
</organism>
<sequence>MLKNFKISKKLLRQLDYSIIIISVLIVLFSCLNIYSATFRNVGIYYAKLQFIWMIMGLFVIYLILLVDYAIIGNYASIIYWAGIILLVLNNFVLGSVHKGAKGWIGIGSRAIQPSEFAKLGMIVMLAKLIDDMEGKVNEPRNFFKLAFYAALPMILIVIQPDMGMTMVTFFIALGIFFIAGLDLRVIFGGLAGIVVLIVVIWNSPLMKDYWKGRLLSFINPEAHVQGLGFQLNQSIMGIGSGKILGSGFTKGLQVAGNNVPEAHTDFIFAVVGEEWGLIGALMLLFLYGLLLYKFIKIAKGSKDLFGSIIAVGVISTFLFSIFQNIGMTIGLMPITGITLPLMSYGGSSILSNFMSIGLVLNVGMRRKKINF</sequence>
<feature type="transmembrane region" description="Helical" evidence="11">
    <location>
        <begin position="143"/>
        <end position="159"/>
    </location>
</feature>
<dbReference type="STRING" id="1121305.CLCOL_01980"/>
<keyword evidence="5 11" id="KW-0812">Transmembrane</keyword>
<proteinExistence type="inferred from homology"/>
<keyword evidence="9 11" id="KW-0472">Membrane</keyword>
<keyword evidence="8 11" id="KW-1133">Transmembrane helix</keyword>
<evidence type="ECO:0000256" key="8">
    <source>
        <dbReference type="ARBA" id="ARBA00022989"/>
    </source>
</evidence>
<dbReference type="GO" id="GO:0008360">
    <property type="term" value="P:regulation of cell shape"/>
    <property type="evidence" value="ECO:0007669"/>
    <property type="project" value="UniProtKB-KW"/>
</dbReference>
<feature type="transmembrane region" description="Helical" evidence="11">
    <location>
        <begin position="165"/>
        <end position="182"/>
    </location>
</feature>
<dbReference type="RefSeq" id="WP_061857138.1">
    <property type="nucleotide sequence ID" value="NZ_LTBB01000001.1"/>
</dbReference>
<name>A0A151ARI3_9CLOT</name>
<keyword evidence="13" id="KW-1185">Reference proteome</keyword>
<feature type="transmembrane region" description="Helical" evidence="11">
    <location>
        <begin position="78"/>
        <end position="97"/>
    </location>
</feature>
<dbReference type="GO" id="GO:0009252">
    <property type="term" value="P:peptidoglycan biosynthetic process"/>
    <property type="evidence" value="ECO:0007669"/>
    <property type="project" value="UniProtKB-UniRule"/>
</dbReference>
<evidence type="ECO:0000313" key="12">
    <source>
        <dbReference type="EMBL" id="KYH30254.1"/>
    </source>
</evidence>
<keyword evidence="3 11" id="KW-0328">Glycosyltransferase</keyword>
<evidence type="ECO:0000256" key="4">
    <source>
        <dbReference type="ARBA" id="ARBA00022679"/>
    </source>
</evidence>
<dbReference type="GO" id="GO:0008955">
    <property type="term" value="F:peptidoglycan glycosyltransferase activity"/>
    <property type="evidence" value="ECO:0007669"/>
    <property type="project" value="UniProtKB-UniRule"/>
</dbReference>
<evidence type="ECO:0000256" key="5">
    <source>
        <dbReference type="ARBA" id="ARBA00022692"/>
    </source>
</evidence>
<comment type="function">
    <text evidence="11">Peptidoglycan polymerase that is essential for cell wall elongation.</text>
</comment>
<reference evidence="12 13" key="1">
    <citation type="submission" date="2016-02" db="EMBL/GenBank/DDBJ databases">
        <title>Genome sequence of Clostridium colicanis DSM 13634.</title>
        <authorList>
            <person name="Poehlein A."/>
            <person name="Daniel R."/>
        </authorList>
    </citation>
    <scope>NUCLEOTIDE SEQUENCE [LARGE SCALE GENOMIC DNA]</scope>
    <source>
        <strain evidence="12 13">DSM 13634</strain>
    </source>
</reference>
<keyword evidence="7 11" id="KW-0573">Peptidoglycan synthesis</keyword>